<dbReference type="Proteomes" id="UP000265520">
    <property type="component" value="Unassembled WGS sequence"/>
</dbReference>
<feature type="non-terminal residue" evidence="1">
    <location>
        <position position="19"/>
    </location>
</feature>
<comment type="caution">
    <text evidence="1">The sequence shown here is derived from an EMBL/GenBank/DDBJ whole genome shotgun (WGS) entry which is preliminary data.</text>
</comment>
<dbReference type="AlphaFoldDB" id="A0A392S7A4"/>
<keyword evidence="2" id="KW-1185">Reference proteome</keyword>
<evidence type="ECO:0000313" key="1">
    <source>
        <dbReference type="EMBL" id="MCI44074.1"/>
    </source>
</evidence>
<name>A0A392S7A4_9FABA</name>
<proteinExistence type="predicted"/>
<organism evidence="1 2">
    <name type="scientific">Trifolium medium</name>
    <dbReference type="NCBI Taxonomy" id="97028"/>
    <lineage>
        <taxon>Eukaryota</taxon>
        <taxon>Viridiplantae</taxon>
        <taxon>Streptophyta</taxon>
        <taxon>Embryophyta</taxon>
        <taxon>Tracheophyta</taxon>
        <taxon>Spermatophyta</taxon>
        <taxon>Magnoliopsida</taxon>
        <taxon>eudicotyledons</taxon>
        <taxon>Gunneridae</taxon>
        <taxon>Pentapetalae</taxon>
        <taxon>rosids</taxon>
        <taxon>fabids</taxon>
        <taxon>Fabales</taxon>
        <taxon>Fabaceae</taxon>
        <taxon>Papilionoideae</taxon>
        <taxon>50 kb inversion clade</taxon>
        <taxon>NPAAA clade</taxon>
        <taxon>Hologalegina</taxon>
        <taxon>IRL clade</taxon>
        <taxon>Trifolieae</taxon>
        <taxon>Trifolium</taxon>
    </lineage>
</organism>
<protein>
    <submittedName>
        <fullName evidence="1">Uncharacterized protein</fullName>
    </submittedName>
</protein>
<sequence length="19" mass="2241">MNFAEREKLAAEMEKAICR</sequence>
<evidence type="ECO:0000313" key="2">
    <source>
        <dbReference type="Proteomes" id="UP000265520"/>
    </source>
</evidence>
<accession>A0A392S7A4</accession>
<reference evidence="1 2" key="1">
    <citation type="journal article" date="2018" name="Front. Plant Sci.">
        <title>Red Clover (Trifolium pratense) and Zigzag Clover (T. medium) - A Picture of Genomic Similarities and Differences.</title>
        <authorList>
            <person name="Dluhosova J."/>
            <person name="Istvanek J."/>
            <person name="Nedelnik J."/>
            <person name="Repkova J."/>
        </authorList>
    </citation>
    <scope>NUCLEOTIDE SEQUENCE [LARGE SCALE GENOMIC DNA]</scope>
    <source>
        <strain evidence="2">cv. 10/8</strain>
        <tissue evidence="1">Leaf</tissue>
    </source>
</reference>
<dbReference type="EMBL" id="LXQA010325827">
    <property type="protein sequence ID" value="MCI44074.1"/>
    <property type="molecule type" value="Genomic_DNA"/>
</dbReference>